<reference evidence="2" key="1">
    <citation type="journal article" date="2020" name="Stud. Mycol.">
        <title>101 Dothideomycetes genomes: a test case for predicting lifestyles and emergence of pathogens.</title>
        <authorList>
            <person name="Haridas S."/>
            <person name="Albert R."/>
            <person name="Binder M."/>
            <person name="Bloem J."/>
            <person name="Labutti K."/>
            <person name="Salamov A."/>
            <person name="Andreopoulos B."/>
            <person name="Baker S."/>
            <person name="Barry K."/>
            <person name="Bills G."/>
            <person name="Bluhm B."/>
            <person name="Cannon C."/>
            <person name="Castanera R."/>
            <person name="Culley D."/>
            <person name="Daum C."/>
            <person name="Ezra D."/>
            <person name="Gonzalez J."/>
            <person name="Henrissat B."/>
            <person name="Kuo A."/>
            <person name="Liang C."/>
            <person name="Lipzen A."/>
            <person name="Lutzoni F."/>
            <person name="Magnuson J."/>
            <person name="Mondo S."/>
            <person name="Nolan M."/>
            <person name="Ohm R."/>
            <person name="Pangilinan J."/>
            <person name="Park H.-J."/>
            <person name="Ramirez L."/>
            <person name="Alfaro M."/>
            <person name="Sun H."/>
            <person name="Tritt A."/>
            <person name="Yoshinaga Y."/>
            <person name="Zwiers L.-H."/>
            <person name="Turgeon B."/>
            <person name="Goodwin S."/>
            <person name="Spatafora J."/>
            <person name="Crous P."/>
            <person name="Grigoriev I."/>
        </authorList>
    </citation>
    <scope>NUCLEOTIDE SEQUENCE</scope>
    <source>
        <strain evidence="2">CBS 115976</strain>
    </source>
</reference>
<feature type="compositionally biased region" description="Basic and acidic residues" evidence="1">
    <location>
        <begin position="430"/>
        <end position="454"/>
    </location>
</feature>
<feature type="region of interest" description="Disordered" evidence="1">
    <location>
        <begin position="393"/>
        <end position="454"/>
    </location>
</feature>
<name>A0A6A6TZW5_9PEZI</name>
<dbReference type="GO" id="GO:0003676">
    <property type="term" value="F:nucleic acid binding"/>
    <property type="evidence" value="ECO:0007669"/>
    <property type="project" value="InterPro"/>
</dbReference>
<feature type="region of interest" description="Disordered" evidence="1">
    <location>
        <begin position="201"/>
        <end position="245"/>
    </location>
</feature>
<protein>
    <recommendedName>
        <fullName evidence="4">RRM domain-containing protein</fullName>
    </recommendedName>
</protein>
<dbReference type="InterPro" id="IPR035979">
    <property type="entry name" value="RBD_domain_sf"/>
</dbReference>
<evidence type="ECO:0000256" key="1">
    <source>
        <dbReference type="SAM" id="MobiDB-lite"/>
    </source>
</evidence>
<proteinExistence type="predicted"/>
<feature type="compositionally biased region" description="Basic and acidic residues" evidence="1">
    <location>
        <begin position="403"/>
        <end position="412"/>
    </location>
</feature>
<sequence length="454" mass="50311">MLCFPNSWTTVYSSIALIRDYKDQFLKRHSSPQQATVQSTMPVTVDQAREEFHKRERKARRVVWLANINVPCSDAELISFLRSKNLAPIRLYWANIRQYCEVHFAHASAASVAHHALNNCSYKGLKLCADIRPCKSKPNLWEKVARNVALANGIGNRSQTRLQAGLQEGGLQGRELHNRYTSASLAKAIYVYATRVAPPERVAANPPSRKAPTARSIQFGQKRSLEASQSASTPPTPQVDAAAQTPAEQIAARYRQLACMAESEVKNAIQEASAMATAMLSAPTLRNAAAEAREKQNLAQAKASVALAAADAAEAELTRQRLITSTPTNTSTTPAPIGVEPLSKRQKLAEINVEEDVQVQREEDVQVQREEDVQVQCEEHIQVQREESIQVQHVESIQAQPERGVKVKREPGSESGEVFDSDGDDSSVEGTRKIMDRLPSQEKPKASSELWFRR</sequence>
<feature type="region of interest" description="Disordered" evidence="1">
    <location>
        <begin position="323"/>
        <end position="343"/>
    </location>
</feature>
<gene>
    <name evidence="2" type="ORF">BT63DRAFT_429736</name>
</gene>
<evidence type="ECO:0008006" key="4">
    <source>
        <dbReference type="Google" id="ProtNLM"/>
    </source>
</evidence>
<feature type="compositionally biased region" description="Low complexity" evidence="1">
    <location>
        <begin position="324"/>
        <end position="334"/>
    </location>
</feature>
<dbReference type="EMBL" id="MU004243">
    <property type="protein sequence ID" value="KAF2664214.1"/>
    <property type="molecule type" value="Genomic_DNA"/>
</dbReference>
<organism evidence="2 3">
    <name type="scientific">Microthyrium microscopicum</name>
    <dbReference type="NCBI Taxonomy" id="703497"/>
    <lineage>
        <taxon>Eukaryota</taxon>
        <taxon>Fungi</taxon>
        <taxon>Dikarya</taxon>
        <taxon>Ascomycota</taxon>
        <taxon>Pezizomycotina</taxon>
        <taxon>Dothideomycetes</taxon>
        <taxon>Dothideomycetes incertae sedis</taxon>
        <taxon>Microthyriales</taxon>
        <taxon>Microthyriaceae</taxon>
        <taxon>Microthyrium</taxon>
    </lineage>
</organism>
<evidence type="ECO:0000313" key="3">
    <source>
        <dbReference type="Proteomes" id="UP000799302"/>
    </source>
</evidence>
<feature type="compositionally biased region" description="Acidic residues" evidence="1">
    <location>
        <begin position="417"/>
        <end position="427"/>
    </location>
</feature>
<evidence type="ECO:0000313" key="2">
    <source>
        <dbReference type="EMBL" id="KAF2664214.1"/>
    </source>
</evidence>
<dbReference type="Proteomes" id="UP000799302">
    <property type="component" value="Unassembled WGS sequence"/>
</dbReference>
<accession>A0A6A6TZW5</accession>
<dbReference type="AlphaFoldDB" id="A0A6A6TZW5"/>
<keyword evidence="3" id="KW-1185">Reference proteome</keyword>
<feature type="compositionally biased region" description="Polar residues" evidence="1">
    <location>
        <begin position="215"/>
        <end position="233"/>
    </location>
</feature>
<dbReference type="SUPFAM" id="SSF54928">
    <property type="entry name" value="RNA-binding domain, RBD"/>
    <property type="match status" value="1"/>
</dbReference>